<dbReference type="SUPFAM" id="SSF81383">
    <property type="entry name" value="F-box domain"/>
    <property type="match status" value="1"/>
</dbReference>
<feature type="domain" description="F-box" evidence="1">
    <location>
        <begin position="1"/>
        <end position="41"/>
    </location>
</feature>
<dbReference type="CDD" id="cd22157">
    <property type="entry name" value="F-box_AtFBW1-like"/>
    <property type="match status" value="1"/>
</dbReference>
<proteinExistence type="predicted"/>
<dbReference type="KEGG" id="cic:CICLE_v10027085mg"/>
<dbReference type="EMBL" id="KI536925">
    <property type="protein sequence ID" value="ESR38696.1"/>
    <property type="molecule type" value="Genomic_DNA"/>
</dbReference>
<dbReference type="PANTHER" id="PTHR31672">
    <property type="entry name" value="BNACNNG10540D PROTEIN"/>
    <property type="match status" value="1"/>
</dbReference>
<evidence type="ECO:0000313" key="2">
    <source>
        <dbReference type="EMBL" id="ESR38696.1"/>
    </source>
</evidence>
<dbReference type="InterPro" id="IPR036047">
    <property type="entry name" value="F-box-like_dom_sf"/>
</dbReference>
<sequence length="134" mass="15679">MHEDVWMDILSRLSIKSLMRLRCLCKSWSALIKSPHFISKHLKDYNDENTHLTIDCGRDHIINVFPDGTLTDISYEDVCMPKPGIVWGPYDGIFCVCNNTFITLWNLAKKEYKVLPKWKPCLPRYAYPLMLDLD</sequence>
<evidence type="ECO:0000313" key="3">
    <source>
        <dbReference type="Proteomes" id="UP000030687"/>
    </source>
</evidence>
<evidence type="ECO:0000259" key="1">
    <source>
        <dbReference type="SMART" id="SM00256"/>
    </source>
</evidence>
<keyword evidence="3" id="KW-1185">Reference proteome</keyword>
<dbReference type="InterPro" id="IPR001810">
    <property type="entry name" value="F-box_dom"/>
</dbReference>
<protein>
    <recommendedName>
        <fullName evidence="1">F-box domain-containing protein</fullName>
    </recommendedName>
</protein>
<dbReference type="Gramene" id="ESR38696">
    <property type="protein sequence ID" value="ESR38696"/>
    <property type="gene ID" value="CICLE_v10027085mg"/>
</dbReference>
<dbReference type="AlphaFoldDB" id="V4SNR0"/>
<name>V4SNR0_CITCL</name>
<organism evidence="2 3">
    <name type="scientific">Citrus clementina</name>
    <name type="common">Clementine</name>
    <name type="synonym">Citrus deliciosa x Citrus sinensis</name>
    <dbReference type="NCBI Taxonomy" id="85681"/>
    <lineage>
        <taxon>Eukaryota</taxon>
        <taxon>Viridiplantae</taxon>
        <taxon>Streptophyta</taxon>
        <taxon>Embryophyta</taxon>
        <taxon>Tracheophyta</taxon>
        <taxon>Spermatophyta</taxon>
        <taxon>Magnoliopsida</taxon>
        <taxon>eudicotyledons</taxon>
        <taxon>Gunneridae</taxon>
        <taxon>Pentapetalae</taxon>
        <taxon>rosids</taxon>
        <taxon>malvids</taxon>
        <taxon>Sapindales</taxon>
        <taxon>Rutaceae</taxon>
        <taxon>Aurantioideae</taxon>
        <taxon>Citrus</taxon>
    </lineage>
</organism>
<accession>V4SNR0</accession>
<dbReference type="Pfam" id="PF00646">
    <property type="entry name" value="F-box"/>
    <property type="match status" value="1"/>
</dbReference>
<dbReference type="PANTHER" id="PTHR31672:SF13">
    <property type="entry name" value="F-BOX PROTEIN CPR30-LIKE"/>
    <property type="match status" value="1"/>
</dbReference>
<dbReference type="InParanoid" id="V4SNR0"/>
<dbReference type="Proteomes" id="UP000030687">
    <property type="component" value="Unassembled WGS sequence"/>
</dbReference>
<gene>
    <name evidence="2" type="ORF">CICLE_v10027085mg</name>
</gene>
<dbReference type="InterPro" id="IPR050796">
    <property type="entry name" value="SCF_F-box_component"/>
</dbReference>
<dbReference type="Gene3D" id="1.20.1280.50">
    <property type="match status" value="1"/>
</dbReference>
<dbReference type="SMART" id="SM00256">
    <property type="entry name" value="FBOX"/>
    <property type="match status" value="1"/>
</dbReference>
<reference evidence="2 3" key="1">
    <citation type="submission" date="2013-10" db="EMBL/GenBank/DDBJ databases">
        <authorList>
            <consortium name="International Citrus Genome Consortium"/>
            <person name="Jenkins J."/>
            <person name="Schmutz J."/>
            <person name="Prochnik S."/>
            <person name="Rokhsar D."/>
            <person name="Gmitter F."/>
            <person name="Ollitrault P."/>
            <person name="Machado M."/>
            <person name="Talon M."/>
            <person name="Wincker P."/>
            <person name="Jaillon O."/>
            <person name="Morgante M."/>
        </authorList>
    </citation>
    <scope>NUCLEOTIDE SEQUENCE</scope>
    <source>
        <strain evidence="3">cv. Clemenules</strain>
    </source>
</reference>